<protein>
    <submittedName>
        <fullName evidence="1">Uncharacterized protein</fullName>
    </submittedName>
</protein>
<dbReference type="GO" id="GO:0003677">
    <property type="term" value="F:DNA binding"/>
    <property type="evidence" value="ECO:0007669"/>
    <property type="project" value="InterPro"/>
</dbReference>
<proteinExistence type="predicted"/>
<sequence>MRRFSVHSRGQRFRGTLIQTSDNGDAYCKVGSYMKLGISSFSHPYNGANADYPTTGFSGYVGDVFIAYHDFFVQWVCLDSMVMAQFGRLLLYAQCSGVELFSVMTLREIFTQQGASAGVFMLDLSWDGAVFVEVEDKDGLQPNLRRPKFEDVSFSTQWPILSLTGRFGDYVSDQVVAPVRETCAQALGALFKYMHPTLVHESLNIL</sequence>
<dbReference type="InterPro" id="IPR044972">
    <property type="entry name" value="Mot1"/>
</dbReference>
<evidence type="ECO:0000313" key="1">
    <source>
        <dbReference type="EMBL" id="KAK9997476.1"/>
    </source>
</evidence>
<dbReference type="EMBL" id="JAZDWU010000007">
    <property type="protein sequence ID" value="KAK9997476.1"/>
    <property type="molecule type" value="Genomic_DNA"/>
</dbReference>
<dbReference type="PANTHER" id="PTHR36498:SF1">
    <property type="entry name" value="TATA-BINDING PROTEIN-ASSOCIATED FACTOR 172"/>
    <property type="match status" value="1"/>
</dbReference>
<dbReference type="PANTHER" id="PTHR36498">
    <property type="entry name" value="TATA-BINDING PROTEIN-ASSOCIATED FACTOR 172"/>
    <property type="match status" value="1"/>
</dbReference>
<dbReference type="Proteomes" id="UP001459277">
    <property type="component" value="Unassembled WGS sequence"/>
</dbReference>
<keyword evidence="2" id="KW-1185">Reference proteome</keyword>
<reference evidence="1 2" key="1">
    <citation type="submission" date="2024-01" db="EMBL/GenBank/DDBJ databases">
        <title>A telomere-to-telomere, gap-free genome of sweet tea (Lithocarpus litseifolius).</title>
        <authorList>
            <person name="Zhou J."/>
        </authorList>
    </citation>
    <scope>NUCLEOTIDE SEQUENCE [LARGE SCALE GENOMIC DNA]</scope>
    <source>
        <strain evidence="1">Zhou-2022a</strain>
        <tissue evidence="1">Leaf</tissue>
    </source>
</reference>
<comment type="caution">
    <text evidence="1">The sequence shown here is derived from an EMBL/GenBank/DDBJ whole genome shotgun (WGS) entry which is preliminary data.</text>
</comment>
<accession>A0AAW2CH51</accession>
<name>A0AAW2CH51_9ROSI</name>
<evidence type="ECO:0000313" key="2">
    <source>
        <dbReference type="Proteomes" id="UP001459277"/>
    </source>
</evidence>
<gene>
    <name evidence="1" type="ORF">SO802_022162</name>
</gene>
<dbReference type="GO" id="GO:0016887">
    <property type="term" value="F:ATP hydrolysis activity"/>
    <property type="evidence" value="ECO:0007669"/>
    <property type="project" value="InterPro"/>
</dbReference>
<organism evidence="1 2">
    <name type="scientific">Lithocarpus litseifolius</name>
    <dbReference type="NCBI Taxonomy" id="425828"/>
    <lineage>
        <taxon>Eukaryota</taxon>
        <taxon>Viridiplantae</taxon>
        <taxon>Streptophyta</taxon>
        <taxon>Embryophyta</taxon>
        <taxon>Tracheophyta</taxon>
        <taxon>Spermatophyta</taxon>
        <taxon>Magnoliopsida</taxon>
        <taxon>eudicotyledons</taxon>
        <taxon>Gunneridae</taxon>
        <taxon>Pentapetalae</taxon>
        <taxon>rosids</taxon>
        <taxon>fabids</taxon>
        <taxon>Fagales</taxon>
        <taxon>Fagaceae</taxon>
        <taxon>Lithocarpus</taxon>
    </lineage>
</organism>
<dbReference type="AlphaFoldDB" id="A0AAW2CH51"/>
<dbReference type="GO" id="GO:0017025">
    <property type="term" value="F:TBP-class protein binding"/>
    <property type="evidence" value="ECO:0007669"/>
    <property type="project" value="InterPro"/>
</dbReference>